<dbReference type="GO" id="GO:0009252">
    <property type="term" value="P:peptidoglycan biosynthetic process"/>
    <property type="evidence" value="ECO:0007669"/>
    <property type="project" value="UniProtKB-UniRule"/>
</dbReference>
<dbReference type="InterPro" id="IPR036635">
    <property type="entry name" value="MurB_C_sf"/>
</dbReference>
<dbReference type="Pfam" id="PF01565">
    <property type="entry name" value="FAD_binding_4"/>
    <property type="match status" value="1"/>
</dbReference>
<feature type="active site" evidence="19">
    <location>
        <position position="337"/>
    </location>
</feature>
<dbReference type="NCBIfam" id="TIGR00179">
    <property type="entry name" value="murB"/>
    <property type="match status" value="1"/>
</dbReference>
<dbReference type="SUPFAM" id="SSF56176">
    <property type="entry name" value="FAD-binding/transporter-associated domain-like"/>
    <property type="match status" value="1"/>
</dbReference>
<keyword evidence="14 19" id="KW-0560">Oxidoreductase</keyword>
<dbReference type="InterPro" id="IPR006094">
    <property type="entry name" value="Oxid_FAD_bind_N"/>
</dbReference>
<feature type="active site" evidence="19">
    <location>
        <position position="168"/>
    </location>
</feature>
<comment type="pathway">
    <text evidence="4 19">Cell wall biogenesis; peptidoglycan biosynthesis.</text>
</comment>
<dbReference type="PROSITE" id="PS51387">
    <property type="entry name" value="FAD_PCMH"/>
    <property type="match status" value="1"/>
</dbReference>
<evidence type="ECO:0000256" key="13">
    <source>
        <dbReference type="ARBA" id="ARBA00022984"/>
    </source>
</evidence>
<comment type="similarity">
    <text evidence="19">Belongs to the MurB family.</text>
</comment>
<keyword evidence="8 19" id="KW-0132">Cell division</keyword>
<organism evidence="21 22">
    <name type="scientific">Capnocytophaga granulosa</name>
    <dbReference type="NCBI Taxonomy" id="45242"/>
    <lineage>
        <taxon>Bacteria</taxon>
        <taxon>Pseudomonadati</taxon>
        <taxon>Bacteroidota</taxon>
        <taxon>Flavobacteriia</taxon>
        <taxon>Flavobacteriales</taxon>
        <taxon>Flavobacteriaceae</taxon>
        <taxon>Capnocytophaga</taxon>
    </lineage>
</organism>
<evidence type="ECO:0000256" key="9">
    <source>
        <dbReference type="ARBA" id="ARBA00022630"/>
    </source>
</evidence>
<dbReference type="GeneID" id="85016578"/>
<evidence type="ECO:0000256" key="4">
    <source>
        <dbReference type="ARBA" id="ARBA00004752"/>
    </source>
</evidence>
<comment type="caution">
    <text evidence="21">The sequence shown here is derived from an EMBL/GenBank/DDBJ whole genome shotgun (WGS) entry which is preliminary data.</text>
</comment>
<dbReference type="GO" id="GO:0051301">
    <property type="term" value="P:cell division"/>
    <property type="evidence" value="ECO:0007669"/>
    <property type="project" value="UniProtKB-KW"/>
</dbReference>
<evidence type="ECO:0000259" key="20">
    <source>
        <dbReference type="PROSITE" id="PS51387"/>
    </source>
</evidence>
<dbReference type="InterPro" id="IPR003170">
    <property type="entry name" value="MurB"/>
</dbReference>
<proteinExistence type="inferred from homology"/>
<dbReference type="GO" id="GO:0008762">
    <property type="term" value="F:UDP-N-acetylmuramate dehydrogenase activity"/>
    <property type="evidence" value="ECO:0007669"/>
    <property type="project" value="UniProtKB-UniRule"/>
</dbReference>
<dbReference type="Gene3D" id="3.30.465.10">
    <property type="match status" value="1"/>
</dbReference>
<protein>
    <recommendedName>
        <fullName evidence="6 19">UDP-N-acetylenolpyruvoylglucosamine reductase</fullName>
        <ecNumber evidence="5 19">1.3.1.98</ecNumber>
    </recommendedName>
    <alternativeName>
        <fullName evidence="17 19">UDP-N-acetylmuramate dehydrogenase</fullName>
    </alternativeName>
</protein>
<dbReference type="InterPro" id="IPR036318">
    <property type="entry name" value="FAD-bd_PCMH-like_sf"/>
</dbReference>
<keyword evidence="7 19" id="KW-0963">Cytoplasm</keyword>
<evidence type="ECO:0000256" key="7">
    <source>
        <dbReference type="ARBA" id="ARBA00022490"/>
    </source>
</evidence>
<dbReference type="GO" id="GO:0071949">
    <property type="term" value="F:FAD binding"/>
    <property type="evidence" value="ECO:0007669"/>
    <property type="project" value="InterPro"/>
</dbReference>
<dbReference type="PANTHER" id="PTHR21071">
    <property type="entry name" value="UDP-N-ACETYLENOLPYRUVOYLGLUCOSAMINE REDUCTASE"/>
    <property type="match status" value="1"/>
</dbReference>
<dbReference type="SUPFAM" id="SSF56194">
    <property type="entry name" value="Uridine diphospho-N-Acetylenolpyruvylglucosamine reductase, MurB, C-terminal domain"/>
    <property type="match status" value="1"/>
</dbReference>
<name>A0A1H2UD66_9FLAO</name>
<evidence type="ECO:0000256" key="11">
    <source>
        <dbReference type="ARBA" id="ARBA00022857"/>
    </source>
</evidence>
<comment type="cofactor">
    <cofactor evidence="1 19">
        <name>FAD</name>
        <dbReference type="ChEBI" id="CHEBI:57692"/>
    </cofactor>
</comment>
<keyword evidence="22" id="KW-1185">Reference proteome</keyword>
<dbReference type="OrthoDB" id="9804753at2"/>
<evidence type="ECO:0000256" key="14">
    <source>
        <dbReference type="ARBA" id="ARBA00023002"/>
    </source>
</evidence>
<evidence type="ECO:0000256" key="10">
    <source>
        <dbReference type="ARBA" id="ARBA00022827"/>
    </source>
</evidence>
<dbReference type="InterPro" id="IPR016169">
    <property type="entry name" value="FAD-bd_PCMH_sub2"/>
</dbReference>
<evidence type="ECO:0000256" key="6">
    <source>
        <dbReference type="ARBA" id="ARBA00015188"/>
    </source>
</evidence>
<gene>
    <name evidence="19" type="primary">murB</name>
    <name evidence="21" type="ORF">SAMN05444420_102488</name>
</gene>
<dbReference type="Gene3D" id="3.90.78.10">
    <property type="entry name" value="UDP-N-acetylenolpyruvoylglucosamine reductase, C-terminal domain"/>
    <property type="match status" value="1"/>
</dbReference>
<sequence length="341" mass="38197">MKIHENISLKPYNTFGIDQRAPLLIEAENEADILEAIRLYPNLKVLGGGSNILLTQAPEVPLLHITQKGISVAHETDEFVWVRTSAGELWSDFVDYCVAQDYGGVENLALIYGTVGAAPVQNIGAYGVELKDVFDCCDAICIKEDPKYMGNFGDKVTFLKKGCAFGYRDSIFKQHKDGYIITSVTLCLTKQNHQFKTHYGDIRAHLAAHGWEESPQHIAQVVKEIRQSKLPNPAELGNSGSFFKNPVIPQAQFIELQKHYPNMPHYSIGDDQEKIPAAYLIERCELKGYRIDAVGVHQKQPLVMVNYGGATGAAILALARYVQQQVKKRFDILMEMEVNIW</sequence>
<dbReference type="EC" id="1.3.1.98" evidence="5 19"/>
<dbReference type="RefSeq" id="WP_016419955.1">
    <property type="nucleotide sequence ID" value="NZ_CAUQLQ010000041.1"/>
</dbReference>
<feature type="active site" description="Proton donor" evidence="19">
    <location>
        <position position="241"/>
    </location>
</feature>
<reference evidence="21 22" key="1">
    <citation type="submission" date="2016-10" db="EMBL/GenBank/DDBJ databases">
        <authorList>
            <person name="Varghese N."/>
            <person name="Submissions S."/>
        </authorList>
    </citation>
    <scope>NUCLEOTIDE SEQUENCE [LARGE SCALE GENOMIC DNA]</scope>
    <source>
        <strain evidence="21 22">DSM 11449</strain>
    </source>
</reference>
<comment type="function">
    <text evidence="2 19">Cell wall formation.</text>
</comment>
<dbReference type="InterPro" id="IPR016167">
    <property type="entry name" value="FAD-bd_PCMH_sub1"/>
</dbReference>
<accession>A0A1H2UD66</accession>
<dbReference type="Gene3D" id="3.30.43.10">
    <property type="entry name" value="Uridine Diphospho-n-acetylenolpyruvylglucosamine Reductase, domain 2"/>
    <property type="match status" value="1"/>
</dbReference>
<dbReference type="NCBIfam" id="NF000755">
    <property type="entry name" value="PRK00046.1"/>
    <property type="match status" value="1"/>
</dbReference>
<evidence type="ECO:0000256" key="3">
    <source>
        <dbReference type="ARBA" id="ARBA00004496"/>
    </source>
</evidence>
<dbReference type="EMBL" id="FNND01000002">
    <property type="protein sequence ID" value="SDW54065.1"/>
    <property type="molecule type" value="Genomic_DNA"/>
</dbReference>
<evidence type="ECO:0000256" key="15">
    <source>
        <dbReference type="ARBA" id="ARBA00023306"/>
    </source>
</evidence>
<dbReference type="InterPro" id="IPR016166">
    <property type="entry name" value="FAD-bd_PCMH"/>
</dbReference>
<keyword evidence="11 19" id="KW-0521">NADP</keyword>
<evidence type="ECO:0000256" key="2">
    <source>
        <dbReference type="ARBA" id="ARBA00003921"/>
    </source>
</evidence>
<dbReference type="UniPathway" id="UPA00219"/>
<dbReference type="Proteomes" id="UP000182771">
    <property type="component" value="Unassembled WGS sequence"/>
</dbReference>
<evidence type="ECO:0000256" key="17">
    <source>
        <dbReference type="ARBA" id="ARBA00031026"/>
    </source>
</evidence>
<evidence type="ECO:0000313" key="21">
    <source>
        <dbReference type="EMBL" id="SDW54065.1"/>
    </source>
</evidence>
<dbReference type="HAMAP" id="MF_00037">
    <property type="entry name" value="MurB"/>
    <property type="match status" value="1"/>
</dbReference>
<feature type="domain" description="FAD-binding PCMH-type" evidence="20">
    <location>
        <begin position="17"/>
        <end position="191"/>
    </location>
</feature>
<keyword evidence="12 19" id="KW-0133">Cell shape</keyword>
<evidence type="ECO:0000313" key="22">
    <source>
        <dbReference type="Proteomes" id="UP000182771"/>
    </source>
</evidence>
<evidence type="ECO:0000256" key="16">
    <source>
        <dbReference type="ARBA" id="ARBA00023316"/>
    </source>
</evidence>
<keyword evidence="13 19" id="KW-0573">Peptidoglycan synthesis</keyword>
<evidence type="ECO:0000256" key="19">
    <source>
        <dbReference type="HAMAP-Rule" id="MF_00037"/>
    </source>
</evidence>
<comment type="subcellular location">
    <subcellularLocation>
        <location evidence="3 19">Cytoplasm</location>
    </subcellularLocation>
</comment>
<dbReference type="GO" id="GO:0071555">
    <property type="term" value="P:cell wall organization"/>
    <property type="evidence" value="ECO:0007669"/>
    <property type="project" value="UniProtKB-KW"/>
</dbReference>
<dbReference type="GO" id="GO:0008360">
    <property type="term" value="P:regulation of cell shape"/>
    <property type="evidence" value="ECO:0007669"/>
    <property type="project" value="UniProtKB-KW"/>
</dbReference>
<dbReference type="PANTHER" id="PTHR21071:SF4">
    <property type="entry name" value="UDP-N-ACETYLENOLPYRUVOYLGLUCOSAMINE REDUCTASE"/>
    <property type="match status" value="1"/>
</dbReference>
<evidence type="ECO:0000256" key="5">
    <source>
        <dbReference type="ARBA" id="ARBA00012518"/>
    </source>
</evidence>
<keyword evidence="15 19" id="KW-0131">Cell cycle</keyword>
<evidence type="ECO:0000256" key="1">
    <source>
        <dbReference type="ARBA" id="ARBA00001974"/>
    </source>
</evidence>
<dbReference type="GO" id="GO:0005829">
    <property type="term" value="C:cytosol"/>
    <property type="evidence" value="ECO:0007669"/>
    <property type="project" value="TreeGrafter"/>
</dbReference>
<keyword evidence="16 19" id="KW-0961">Cell wall biogenesis/degradation</keyword>
<comment type="catalytic activity">
    <reaction evidence="18 19">
        <text>UDP-N-acetyl-alpha-D-muramate + NADP(+) = UDP-N-acetyl-3-O-(1-carboxyvinyl)-alpha-D-glucosamine + NADPH + H(+)</text>
        <dbReference type="Rhea" id="RHEA:12248"/>
        <dbReference type="ChEBI" id="CHEBI:15378"/>
        <dbReference type="ChEBI" id="CHEBI:57783"/>
        <dbReference type="ChEBI" id="CHEBI:58349"/>
        <dbReference type="ChEBI" id="CHEBI:68483"/>
        <dbReference type="ChEBI" id="CHEBI:70757"/>
        <dbReference type="EC" id="1.3.1.98"/>
    </reaction>
</comment>
<dbReference type="InterPro" id="IPR011601">
    <property type="entry name" value="MurB_C"/>
</dbReference>
<evidence type="ECO:0000256" key="12">
    <source>
        <dbReference type="ARBA" id="ARBA00022960"/>
    </source>
</evidence>
<evidence type="ECO:0000256" key="18">
    <source>
        <dbReference type="ARBA" id="ARBA00048914"/>
    </source>
</evidence>
<dbReference type="AlphaFoldDB" id="A0A1H2UD66"/>
<evidence type="ECO:0000256" key="8">
    <source>
        <dbReference type="ARBA" id="ARBA00022618"/>
    </source>
</evidence>
<keyword evidence="9 19" id="KW-0285">Flavoprotein</keyword>
<keyword evidence="10 19" id="KW-0274">FAD</keyword>
<dbReference type="Pfam" id="PF02873">
    <property type="entry name" value="MurB_C"/>
    <property type="match status" value="1"/>
</dbReference>